<protein>
    <recommendedName>
        <fullName evidence="7">DUF697 domain-containing protein</fullName>
    </recommendedName>
</protein>
<comment type="subcellular location">
    <subcellularLocation>
        <location evidence="1">Membrane</location>
        <topology evidence="1">Multi-pass membrane protein</topology>
    </subcellularLocation>
</comment>
<evidence type="ECO:0000313" key="6">
    <source>
        <dbReference type="Proteomes" id="UP000018198"/>
    </source>
</evidence>
<evidence type="ECO:0000256" key="1">
    <source>
        <dbReference type="ARBA" id="ARBA00004141"/>
    </source>
</evidence>
<organism evidence="5 6">
    <name type="scientific">Crocosphaera watsonii WH 0401</name>
    <dbReference type="NCBI Taxonomy" id="555881"/>
    <lineage>
        <taxon>Bacteria</taxon>
        <taxon>Bacillati</taxon>
        <taxon>Cyanobacteriota</taxon>
        <taxon>Cyanophyceae</taxon>
        <taxon>Oscillatoriophycideae</taxon>
        <taxon>Chroococcales</taxon>
        <taxon>Aphanothecaceae</taxon>
        <taxon>Crocosphaera</taxon>
    </lineage>
</organism>
<sequence length="460" mass="52455">MMRFKVKKPILVAGLGISFLLWLGESLHEQAIAMGEWGVLSLMAMGTGVWWWQKKQPQKPVYQPLSPLTITEVNQAISEGQKILKIVKQEDSNYNLAELETSWKNLPKQLNNQSVSWGIISNSNTEKDSLKQLLEPEKTPENFNYLEAENSENVKEKLDLIVFLINTDLTETQWQTIQRCHQNNQRCLISLNQREQYNSEEQEIILQEIKQRVKTIISSDDVIGINSEPKIIKVRQYKEDKSYEEWTEKQPPNILDLTKRIDSILNHEREQLILGKVWRNAQEIKQQGKHILNKIRRDRALPMMEKYQWIAAAAAFANPVSSLDLLATAAINAQMIVDLSSIYQQKFTLSQGQTIAATIGKLMIKLGLVELSTHAISGLLKSNAITYVAGGATQGISAAYLTRVAGLSLVEYFKEQDINLNNHQTIDIEKLSTKIKQVFEQTKRTEILQSFVKQTLPQLS</sequence>
<comment type="caution">
    <text evidence="5">The sequence shown here is derived from an EMBL/GenBank/DDBJ whole genome shotgun (WGS) entry which is preliminary data.</text>
</comment>
<dbReference type="GO" id="GO:0016020">
    <property type="term" value="C:membrane"/>
    <property type="evidence" value="ECO:0007669"/>
    <property type="project" value="UniProtKB-SubCell"/>
</dbReference>
<proteinExistence type="predicted"/>
<name>T2JEL5_CROWT</name>
<keyword evidence="4" id="KW-0472">Membrane</keyword>
<dbReference type="Pfam" id="PF05128">
    <property type="entry name" value="DUF697"/>
    <property type="match status" value="1"/>
</dbReference>
<evidence type="ECO:0000256" key="3">
    <source>
        <dbReference type="ARBA" id="ARBA00022989"/>
    </source>
</evidence>
<reference evidence="5 6" key="1">
    <citation type="submission" date="2013-01" db="EMBL/GenBank/DDBJ databases">
        <authorList>
            <person name="Bench S."/>
        </authorList>
    </citation>
    <scope>NUCLEOTIDE SEQUENCE [LARGE SCALE GENOMIC DNA]</scope>
    <source>
        <strain evidence="5 6">WH 0401</strain>
    </source>
</reference>
<evidence type="ECO:0000256" key="4">
    <source>
        <dbReference type="ARBA" id="ARBA00023136"/>
    </source>
</evidence>
<dbReference type="AlphaFoldDB" id="T2JEL5"/>
<keyword evidence="3" id="KW-1133">Transmembrane helix</keyword>
<evidence type="ECO:0000256" key="2">
    <source>
        <dbReference type="ARBA" id="ARBA00022692"/>
    </source>
</evidence>
<gene>
    <name evidence="5" type="ORF">CWATWH0401_1371</name>
</gene>
<reference evidence="5 6" key="2">
    <citation type="submission" date="2013-09" db="EMBL/GenBank/DDBJ databases">
        <title>Whole genome comparison of six Crocosphaera watsonii strains with differing phenotypes.</title>
        <authorList>
            <person name="Bench S.R."/>
            <person name="Heller P."/>
            <person name="Frank I."/>
            <person name="Arciniega M."/>
            <person name="Shilova I.N."/>
            <person name="Zehr J.P."/>
        </authorList>
    </citation>
    <scope>NUCLEOTIDE SEQUENCE [LARGE SCALE GENOMIC DNA]</scope>
    <source>
        <strain evidence="5 6">WH 0401</strain>
    </source>
</reference>
<evidence type="ECO:0008006" key="7">
    <source>
        <dbReference type="Google" id="ProtNLM"/>
    </source>
</evidence>
<dbReference type="RefSeq" id="WP_021836515.1">
    <property type="nucleotide sequence ID" value="NZ_CAQM01000709.1"/>
</dbReference>
<accession>T2JEL5</accession>
<keyword evidence="2" id="KW-0812">Transmembrane</keyword>
<dbReference type="InterPro" id="IPR021147">
    <property type="entry name" value="DUF697"/>
</dbReference>
<dbReference type="EMBL" id="CAQM01000709">
    <property type="protein sequence ID" value="CCQ63464.1"/>
    <property type="molecule type" value="Genomic_DNA"/>
</dbReference>
<dbReference type="Proteomes" id="UP000018198">
    <property type="component" value="Unassembled WGS sequence"/>
</dbReference>
<evidence type="ECO:0000313" key="5">
    <source>
        <dbReference type="EMBL" id="CCQ63464.1"/>
    </source>
</evidence>